<gene>
    <name evidence="7" type="ORF">SAMN02983003_2577</name>
</gene>
<keyword evidence="3" id="KW-0285">Flavoprotein</keyword>
<dbReference type="InterPro" id="IPR012132">
    <property type="entry name" value="GMC_OxRdtase"/>
</dbReference>
<dbReference type="InterPro" id="IPR007867">
    <property type="entry name" value="GMC_OxRtase_C"/>
</dbReference>
<dbReference type="GO" id="GO:0050660">
    <property type="term" value="F:flavin adenine dinucleotide binding"/>
    <property type="evidence" value="ECO:0007669"/>
    <property type="project" value="InterPro"/>
</dbReference>
<reference evidence="7 8" key="1">
    <citation type="submission" date="2016-11" db="EMBL/GenBank/DDBJ databases">
        <authorList>
            <person name="Jaros S."/>
            <person name="Januszkiewicz K."/>
            <person name="Wedrychowicz H."/>
        </authorList>
    </citation>
    <scope>NUCLEOTIDE SEQUENCE [LARGE SCALE GENOMIC DNA]</scope>
    <source>
        <strain evidence="7 8">ATCC 23634</strain>
    </source>
</reference>
<dbReference type="OrthoDB" id="9785276at2"/>
<proteinExistence type="inferred from homology"/>
<feature type="binding site" evidence="5">
    <location>
        <position position="229"/>
    </location>
    <ligand>
        <name>FAD</name>
        <dbReference type="ChEBI" id="CHEBI:57692"/>
    </ligand>
</feature>
<dbReference type="RefSeq" id="WP_072343604.1">
    <property type="nucleotide sequence ID" value="NZ_FPKU01000002.1"/>
</dbReference>
<evidence type="ECO:0000313" key="7">
    <source>
        <dbReference type="EMBL" id="SFZ85413.1"/>
    </source>
</evidence>
<comment type="similarity">
    <text evidence="2">Belongs to the GMC oxidoreductase family.</text>
</comment>
<dbReference type="InterPro" id="IPR000172">
    <property type="entry name" value="GMC_OxRdtase_N"/>
</dbReference>
<dbReference type="SUPFAM" id="SSF54373">
    <property type="entry name" value="FAD-linked reductases, C-terminal domain"/>
    <property type="match status" value="1"/>
</dbReference>
<accession>A0A1K2HZ47</accession>
<organism evidence="7 8">
    <name type="scientific">Devosia enhydra</name>
    <dbReference type="NCBI Taxonomy" id="665118"/>
    <lineage>
        <taxon>Bacteria</taxon>
        <taxon>Pseudomonadati</taxon>
        <taxon>Pseudomonadota</taxon>
        <taxon>Alphaproteobacteria</taxon>
        <taxon>Hyphomicrobiales</taxon>
        <taxon>Devosiaceae</taxon>
        <taxon>Devosia</taxon>
    </lineage>
</organism>
<evidence type="ECO:0000256" key="2">
    <source>
        <dbReference type="ARBA" id="ARBA00010790"/>
    </source>
</evidence>
<evidence type="ECO:0000256" key="1">
    <source>
        <dbReference type="ARBA" id="ARBA00001974"/>
    </source>
</evidence>
<comment type="cofactor">
    <cofactor evidence="1 5">
        <name>FAD</name>
        <dbReference type="ChEBI" id="CHEBI:57692"/>
    </cofactor>
</comment>
<evidence type="ECO:0000256" key="5">
    <source>
        <dbReference type="PIRSR" id="PIRSR000137-2"/>
    </source>
</evidence>
<evidence type="ECO:0000256" key="3">
    <source>
        <dbReference type="ARBA" id="ARBA00022630"/>
    </source>
</evidence>
<keyword evidence="8" id="KW-1185">Reference proteome</keyword>
<protein>
    <submittedName>
        <fullName evidence="7">5-(Hydroxymethyl)furfural/furfural oxidase</fullName>
    </submittedName>
</protein>
<dbReference type="InterPro" id="IPR036188">
    <property type="entry name" value="FAD/NAD-bd_sf"/>
</dbReference>
<evidence type="ECO:0000256" key="4">
    <source>
        <dbReference type="ARBA" id="ARBA00022827"/>
    </source>
</evidence>
<dbReference type="PANTHER" id="PTHR11552">
    <property type="entry name" value="GLUCOSE-METHANOL-CHOLINE GMC OXIDOREDUCTASE"/>
    <property type="match status" value="1"/>
</dbReference>
<dbReference type="AlphaFoldDB" id="A0A1K2HZ47"/>
<evidence type="ECO:0000259" key="6">
    <source>
        <dbReference type="PROSITE" id="PS00624"/>
    </source>
</evidence>
<dbReference type="Proteomes" id="UP000183447">
    <property type="component" value="Unassembled WGS sequence"/>
</dbReference>
<feature type="domain" description="Glucose-methanol-choline oxidoreductase N-terminal" evidence="6">
    <location>
        <begin position="263"/>
        <end position="277"/>
    </location>
</feature>
<feature type="binding site" evidence="5">
    <location>
        <begin position="499"/>
        <end position="500"/>
    </location>
    <ligand>
        <name>FAD</name>
        <dbReference type="ChEBI" id="CHEBI:57692"/>
    </ligand>
</feature>
<sequence length="577" mass="62487">MFDVIIVGGGSAGCVLANRLSADRNRKVLLIEAGRDLKPGEEGEAILDTYPGKAAHDPANHWAGLKATTQPNLHNRPDRPAPKKYEQARLMGGGSSINGQIANRGTPDDYEEWRRLGCEGWDWQGVLPFFKRLETDLDFDGPLHGQSGPIPIHRIPREKWPALSLAAERAMSEIGYRGLEDQNGVFTDGHFPMSLSNNGGKHRVSTAMAYLDAATRARPNLTIMAKTHVLRLLIEGGAVTGVLVERQGGEETIRGREIIVSSGAIHSPALLMRSGIGPAVALRKVGVEAVIDLPGVGANLQEHPGTSLSAYIRPGARLKHTRRHIHLGLRYSSGVEGCGPSDMFMMLAAKSAWHPLGIRIASMLGWINKAESRGRVDLVSADPRVEPLIDLNYLSDARDLARLCGAIELMARLFATDAMTGYLEHPSPSSYTGFAKSLGRQTLRNFLITAPVATVIDILPPARKAFFDIAVASRMTLGQLLSDRDMLEDYVRANAFGQWHVCGTCRMGPADDRDAVVDPTSARVHGLRGLRVADASIMPTAPRANLNIPTIMVAEKVADLIIAADRAMVRTSPALTH</sequence>
<dbReference type="Gene3D" id="3.50.50.60">
    <property type="entry name" value="FAD/NAD(P)-binding domain"/>
    <property type="match status" value="2"/>
</dbReference>
<dbReference type="EMBL" id="FPKU01000002">
    <property type="protein sequence ID" value="SFZ85413.1"/>
    <property type="molecule type" value="Genomic_DNA"/>
</dbReference>
<name>A0A1K2HZ47_9HYPH</name>
<dbReference type="SUPFAM" id="SSF51905">
    <property type="entry name" value="FAD/NAD(P)-binding domain"/>
    <property type="match status" value="1"/>
</dbReference>
<dbReference type="STRING" id="665118.SAMN02983003_2577"/>
<dbReference type="PANTHER" id="PTHR11552:SF147">
    <property type="entry name" value="CHOLINE DEHYDROGENASE, MITOCHONDRIAL"/>
    <property type="match status" value="1"/>
</dbReference>
<dbReference type="GO" id="GO:0016614">
    <property type="term" value="F:oxidoreductase activity, acting on CH-OH group of donors"/>
    <property type="evidence" value="ECO:0007669"/>
    <property type="project" value="InterPro"/>
</dbReference>
<dbReference type="PROSITE" id="PS00624">
    <property type="entry name" value="GMC_OXRED_2"/>
    <property type="match status" value="1"/>
</dbReference>
<dbReference type="PIRSF" id="PIRSF000137">
    <property type="entry name" value="Alcohol_oxidase"/>
    <property type="match status" value="1"/>
</dbReference>
<dbReference type="Pfam" id="PF00732">
    <property type="entry name" value="GMC_oxred_N"/>
    <property type="match status" value="1"/>
</dbReference>
<keyword evidence="4 5" id="KW-0274">FAD</keyword>
<evidence type="ECO:0000313" key="8">
    <source>
        <dbReference type="Proteomes" id="UP000183447"/>
    </source>
</evidence>
<dbReference type="Pfam" id="PF05199">
    <property type="entry name" value="GMC_oxred_C"/>
    <property type="match status" value="1"/>
</dbReference>
<dbReference type="Gene3D" id="3.30.410.40">
    <property type="match status" value="1"/>
</dbReference>